<proteinExistence type="predicted"/>
<gene>
    <name evidence="2" type="ORF">EV132_12853</name>
</gene>
<evidence type="ECO:0000313" key="3">
    <source>
        <dbReference type="Proteomes" id="UP000294576"/>
    </source>
</evidence>
<dbReference type="Pfam" id="PF12762">
    <property type="entry name" value="DDE_Tnp_IS1595"/>
    <property type="match status" value="1"/>
</dbReference>
<dbReference type="Proteomes" id="UP000294576">
    <property type="component" value="Unassembled WGS sequence"/>
</dbReference>
<dbReference type="EMBL" id="SMBH01000028">
    <property type="protein sequence ID" value="TCU07826.1"/>
    <property type="molecule type" value="Genomic_DNA"/>
</dbReference>
<dbReference type="AlphaFoldDB" id="A0A4R3PU43"/>
<reference evidence="2 3" key="1">
    <citation type="submission" date="2019-03" db="EMBL/GenBank/DDBJ databases">
        <title>Genomic Encyclopedia of Type Strains, Phase IV (KMG-V): Genome sequencing to study the core and pangenomes of soil and plant-associated prokaryotes.</title>
        <authorList>
            <person name="Whitman W."/>
        </authorList>
    </citation>
    <scope>NUCLEOTIDE SEQUENCE [LARGE SCALE GENOMIC DNA]</scope>
    <source>
        <strain evidence="2 3">Hc14</strain>
    </source>
</reference>
<dbReference type="InterPro" id="IPR024445">
    <property type="entry name" value="Tnp_ISXO2-like"/>
</dbReference>
<accession>A0A4R3PU43</accession>
<evidence type="ECO:0000259" key="1">
    <source>
        <dbReference type="Pfam" id="PF12762"/>
    </source>
</evidence>
<comment type="caution">
    <text evidence="2">The sequence shown here is derived from an EMBL/GenBank/DDBJ whole genome shotgun (WGS) entry which is preliminary data.</text>
</comment>
<protein>
    <submittedName>
        <fullName evidence="2">ISXO2 transposase-like protein</fullName>
    </submittedName>
</protein>
<dbReference type="RefSeq" id="WP_132568499.1">
    <property type="nucleotide sequence ID" value="NZ_SMBH01000028.1"/>
</dbReference>
<sequence length="69" mass="7908">MREKKPFGCGRERMVARVIRTEDSDEACEFAKKHIRKGSAIHADEHFSYDDPAGLSELNRVDQCKGIRD</sequence>
<name>A0A4R3PU43_RHISU</name>
<feature type="domain" description="ISXO2-like transposase" evidence="1">
    <location>
        <begin position="2"/>
        <end position="61"/>
    </location>
</feature>
<evidence type="ECO:0000313" key="2">
    <source>
        <dbReference type="EMBL" id="TCU07826.1"/>
    </source>
</evidence>
<organism evidence="2 3">
    <name type="scientific">Rhizobium sullae</name>
    <name type="common">Rhizobium hedysari</name>
    <dbReference type="NCBI Taxonomy" id="50338"/>
    <lineage>
        <taxon>Bacteria</taxon>
        <taxon>Pseudomonadati</taxon>
        <taxon>Pseudomonadota</taxon>
        <taxon>Alphaproteobacteria</taxon>
        <taxon>Hyphomicrobiales</taxon>
        <taxon>Rhizobiaceae</taxon>
        <taxon>Rhizobium/Agrobacterium group</taxon>
        <taxon>Rhizobium</taxon>
    </lineage>
</organism>